<proteinExistence type="predicted"/>
<feature type="transmembrane region" description="Helical" evidence="1">
    <location>
        <begin position="56"/>
        <end position="81"/>
    </location>
</feature>
<keyword evidence="1" id="KW-0812">Transmembrane</keyword>
<organism evidence="2 3">
    <name type="scientific">Nonomuraea typhae</name>
    <dbReference type="NCBI Taxonomy" id="2603600"/>
    <lineage>
        <taxon>Bacteria</taxon>
        <taxon>Bacillati</taxon>
        <taxon>Actinomycetota</taxon>
        <taxon>Actinomycetes</taxon>
        <taxon>Streptosporangiales</taxon>
        <taxon>Streptosporangiaceae</taxon>
        <taxon>Nonomuraea</taxon>
    </lineage>
</organism>
<sequence length="86" mass="9275">MTHPQGTTILVLGILSLALCQILGPVAWIMGNKTLREIDTSGYYYENRGQVNAGKICGMIATILMIVVVVVYALIIGFAIFMSAVN</sequence>
<gene>
    <name evidence="2" type="ORF">ACIBG2_34405</name>
</gene>
<keyword evidence="1" id="KW-1133">Transmembrane helix</keyword>
<comment type="caution">
    <text evidence="2">The sequence shown here is derived from an EMBL/GenBank/DDBJ whole genome shotgun (WGS) entry which is preliminary data.</text>
</comment>
<dbReference type="RefSeq" id="WP_397087851.1">
    <property type="nucleotide sequence ID" value="NZ_JBITGY010000010.1"/>
</dbReference>
<name>A0ABW7Z2V1_9ACTN</name>
<evidence type="ECO:0000313" key="2">
    <source>
        <dbReference type="EMBL" id="MFI6502512.1"/>
    </source>
</evidence>
<accession>A0ABW7Z2V1</accession>
<keyword evidence="1" id="KW-0472">Membrane</keyword>
<protein>
    <submittedName>
        <fullName evidence="2">DUF4190 domain-containing protein</fullName>
    </submittedName>
</protein>
<dbReference type="Proteomes" id="UP001612741">
    <property type="component" value="Unassembled WGS sequence"/>
</dbReference>
<keyword evidence="3" id="KW-1185">Reference proteome</keyword>
<reference evidence="2 3" key="1">
    <citation type="submission" date="2024-10" db="EMBL/GenBank/DDBJ databases">
        <title>The Natural Products Discovery Center: Release of the First 8490 Sequenced Strains for Exploring Actinobacteria Biosynthetic Diversity.</title>
        <authorList>
            <person name="Kalkreuter E."/>
            <person name="Kautsar S.A."/>
            <person name="Yang D."/>
            <person name="Bader C.D."/>
            <person name="Teijaro C.N."/>
            <person name="Fluegel L."/>
            <person name="Davis C.M."/>
            <person name="Simpson J.R."/>
            <person name="Lauterbach L."/>
            <person name="Steele A.D."/>
            <person name="Gui C."/>
            <person name="Meng S."/>
            <person name="Li G."/>
            <person name="Viehrig K."/>
            <person name="Ye F."/>
            <person name="Su P."/>
            <person name="Kiefer A.F."/>
            <person name="Nichols A."/>
            <person name="Cepeda A.J."/>
            <person name="Yan W."/>
            <person name="Fan B."/>
            <person name="Jiang Y."/>
            <person name="Adhikari A."/>
            <person name="Zheng C.-J."/>
            <person name="Schuster L."/>
            <person name="Cowan T.M."/>
            <person name="Smanski M.J."/>
            <person name="Chevrette M.G."/>
            <person name="De Carvalho L.P.S."/>
            <person name="Shen B."/>
        </authorList>
    </citation>
    <scope>NUCLEOTIDE SEQUENCE [LARGE SCALE GENOMIC DNA]</scope>
    <source>
        <strain evidence="2 3">NPDC050545</strain>
    </source>
</reference>
<feature type="transmembrane region" description="Helical" evidence="1">
    <location>
        <begin position="6"/>
        <end position="29"/>
    </location>
</feature>
<evidence type="ECO:0000256" key="1">
    <source>
        <dbReference type="SAM" id="Phobius"/>
    </source>
</evidence>
<dbReference type="EMBL" id="JBITGY010000010">
    <property type="protein sequence ID" value="MFI6502512.1"/>
    <property type="molecule type" value="Genomic_DNA"/>
</dbReference>
<evidence type="ECO:0000313" key="3">
    <source>
        <dbReference type="Proteomes" id="UP001612741"/>
    </source>
</evidence>